<dbReference type="AlphaFoldDB" id="A0A151AUB9"/>
<dbReference type="RefSeq" id="WP_062285254.1">
    <property type="nucleotide sequence ID" value="NZ_LTBC01000013.1"/>
</dbReference>
<dbReference type="InterPro" id="IPR016032">
    <property type="entry name" value="Sig_transdc_resp-reg_C-effctor"/>
</dbReference>
<dbReference type="Proteomes" id="UP000075670">
    <property type="component" value="Unassembled WGS sequence"/>
</dbReference>
<evidence type="ECO:0000313" key="1">
    <source>
        <dbReference type="EMBL" id="KYH31235.1"/>
    </source>
</evidence>
<protein>
    <submittedName>
        <fullName evidence="1">Bacterial regulatory protein, luxR family</fullName>
    </submittedName>
</protein>
<reference evidence="1 2" key="1">
    <citation type="submission" date="2016-02" db="EMBL/GenBank/DDBJ databases">
        <title>Genome sequence of Moorella mulderi DSM 14980.</title>
        <authorList>
            <person name="Poehlein A."/>
            <person name="Daniel R."/>
        </authorList>
    </citation>
    <scope>NUCLEOTIDE SEQUENCE [LARGE SCALE GENOMIC DNA]</scope>
    <source>
        <strain evidence="1 2">DSM 14980</strain>
    </source>
</reference>
<name>A0A151AUB9_9FIRM</name>
<gene>
    <name evidence="1" type="ORF">MOMUL_24680</name>
</gene>
<evidence type="ECO:0000313" key="2">
    <source>
        <dbReference type="Proteomes" id="UP000075670"/>
    </source>
</evidence>
<sequence length="306" mass="33736">MDRSCQKVIDARLNLANLELQVALLARAGLKRWEIATALGLQQGTVKSQLERVAAKLGSGWKYRTDIIWPELEEDVRLALQALKEQGSNSSPTLEGTEVIITGQDGSQGAGGEIAATAVQQVISFNSARRAMEGDLSPHEAAVLQLQGLPSKAGSTYLHQARALQWQLILLGEGRVLHVSAAARFWMKPALAVLAGNRYIRYLHSDNVDEPYRPWWLPYTTNGRVRGTRAAYYKIVDASGGDYVRNYLEAWLDGELGDYVASLHARMQQRWQALSRIARISGRPEPTPPPTCIQLLAEARKVVGVS</sequence>
<keyword evidence="2" id="KW-1185">Reference proteome</keyword>
<organism evidence="1 2">
    <name type="scientific">Moorella mulderi DSM 14980</name>
    <dbReference type="NCBI Taxonomy" id="1122241"/>
    <lineage>
        <taxon>Bacteria</taxon>
        <taxon>Bacillati</taxon>
        <taxon>Bacillota</taxon>
        <taxon>Clostridia</taxon>
        <taxon>Neomoorellales</taxon>
        <taxon>Neomoorellaceae</taxon>
        <taxon>Neomoorella</taxon>
    </lineage>
</organism>
<dbReference type="InterPro" id="IPR036388">
    <property type="entry name" value="WH-like_DNA-bd_sf"/>
</dbReference>
<proteinExistence type="predicted"/>
<dbReference type="EMBL" id="LTBC01000013">
    <property type="protein sequence ID" value="KYH31235.1"/>
    <property type="molecule type" value="Genomic_DNA"/>
</dbReference>
<comment type="caution">
    <text evidence="1">The sequence shown here is derived from an EMBL/GenBank/DDBJ whole genome shotgun (WGS) entry which is preliminary data.</text>
</comment>
<accession>A0A151AUB9</accession>
<dbReference type="PATRIC" id="fig|1122241.3.peg.2628"/>
<dbReference type="SUPFAM" id="SSF46894">
    <property type="entry name" value="C-terminal effector domain of the bipartite response regulators"/>
    <property type="match status" value="1"/>
</dbReference>
<dbReference type="Gene3D" id="1.10.10.10">
    <property type="entry name" value="Winged helix-like DNA-binding domain superfamily/Winged helix DNA-binding domain"/>
    <property type="match status" value="1"/>
</dbReference>
<dbReference type="GO" id="GO:0006355">
    <property type="term" value="P:regulation of DNA-templated transcription"/>
    <property type="evidence" value="ECO:0007669"/>
    <property type="project" value="InterPro"/>
</dbReference>
<dbReference type="OrthoDB" id="1722638at2"/>
<dbReference type="GO" id="GO:0003677">
    <property type="term" value="F:DNA binding"/>
    <property type="evidence" value="ECO:0007669"/>
    <property type="project" value="InterPro"/>
</dbReference>